<sequence length="161" mass="17906">MGLIEFRDRLINEEHQLLKFDRKVFTNNPILFRQKVAKIKAYGGGDVPESSLDAVMLALAQPFDLESNKAIVLVTDAPPHIPDKKTKNIEEVVTAIQTTGIEQFYLVIATQDAESQVYLKLLSGVKGMAFDLGKGDDFCSRAENFKRTLMSLGKTISTATR</sequence>
<proteinExistence type="predicted"/>
<dbReference type="EMBL" id="CP000393">
    <property type="protein sequence ID" value="ABG50403.1"/>
    <property type="molecule type" value="Genomic_DNA"/>
</dbReference>
<dbReference type="SUPFAM" id="SSF53300">
    <property type="entry name" value="vWA-like"/>
    <property type="match status" value="1"/>
</dbReference>
<accession>Q117C1</accession>
<name>Q117C1_TRIEI</name>
<dbReference type="KEGG" id="ter:Tery_1028"/>
<evidence type="ECO:0000256" key="2">
    <source>
        <dbReference type="ARBA" id="ARBA00022525"/>
    </source>
</evidence>
<evidence type="ECO:0000256" key="1">
    <source>
        <dbReference type="ARBA" id="ARBA00004613"/>
    </source>
</evidence>
<dbReference type="Gene3D" id="3.40.50.410">
    <property type="entry name" value="von Willebrand factor, type A domain"/>
    <property type="match status" value="1"/>
</dbReference>
<evidence type="ECO:0000256" key="3">
    <source>
        <dbReference type="ARBA" id="ARBA00022729"/>
    </source>
</evidence>
<dbReference type="RefSeq" id="WP_011610789.1">
    <property type="nucleotide sequence ID" value="NC_008312.1"/>
</dbReference>
<reference evidence="5" key="1">
    <citation type="submission" date="2006-06" db="EMBL/GenBank/DDBJ databases">
        <title>Complete sequence of Trichodesmium erythraeum IMS101.</title>
        <authorList>
            <consortium name="US DOE Joint Genome Institute"/>
            <person name="Copeland A."/>
            <person name="Lucas S."/>
            <person name="Lapidus A."/>
            <person name="Barry K."/>
            <person name="Detter J.C."/>
            <person name="Glavina del Rio T."/>
            <person name="Hammon N."/>
            <person name="Israni S."/>
            <person name="Dalin E."/>
            <person name="Tice H."/>
            <person name="Pitluck S."/>
            <person name="Kiss H."/>
            <person name="Munk A.C."/>
            <person name="Brettin T."/>
            <person name="Bruce D."/>
            <person name="Han C."/>
            <person name="Tapia R."/>
            <person name="Gilna P."/>
            <person name="Schmutz J."/>
            <person name="Larimer F."/>
            <person name="Land M."/>
            <person name="Hauser L."/>
            <person name="Kyrpides N."/>
            <person name="Kim E."/>
            <person name="Richardson P."/>
        </authorList>
    </citation>
    <scope>NUCLEOTIDE SEQUENCE [LARGE SCALE GENOMIC DNA]</scope>
    <source>
        <strain evidence="5">IMS101</strain>
    </source>
</reference>
<dbReference type="InterPro" id="IPR036465">
    <property type="entry name" value="vWFA_dom_sf"/>
</dbReference>
<dbReference type="AlphaFoldDB" id="Q117C1"/>
<keyword evidence="3" id="KW-0732">Signal</keyword>
<evidence type="ECO:0000313" key="5">
    <source>
        <dbReference type="EMBL" id="ABG50403.1"/>
    </source>
</evidence>
<keyword evidence="2" id="KW-0964">Secreted</keyword>
<dbReference type="STRING" id="203124.Tery_1028"/>
<dbReference type="eggNOG" id="COG2304">
    <property type="taxonomic scope" value="Bacteria"/>
</dbReference>
<comment type="subcellular location">
    <subcellularLocation>
        <location evidence="1">Secreted</location>
    </subcellularLocation>
</comment>
<dbReference type="Pfam" id="PF25106">
    <property type="entry name" value="VWA_4"/>
    <property type="match status" value="1"/>
</dbReference>
<feature type="domain" description="Hemicentin-1-like von Willebrand factor A" evidence="4">
    <location>
        <begin position="20"/>
        <end position="102"/>
    </location>
</feature>
<dbReference type="HOGENOM" id="CLU_1642974_0_0_3"/>
<organism evidence="5">
    <name type="scientific">Trichodesmium erythraeum (strain IMS101)</name>
    <dbReference type="NCBI Taxonomy" id="203124"/>
    <lineage>
        <taxon>Bacteria</taxon>
        <taxon>Bacillati</taxon>
        <taxon>Cyanobacteriota</taxon>
        <taxon>Cyanophyceae</taxon>
        <taxon>Oscillatoriophycideae</taxon>
        <taxon>Oscillatoriales</taxon>
        <taxon>Microcoleaceae</taxon>
        <taxon>Trichodesmium</taxon>
    </lineage>
</organism>
<protein>
    <recommendedName>
        <fullName evidence="4">Hemicentin-1-like von Willebrand factor A domain-containing protein</fullName>
    </recommendedName>
</protein>
<dbReference type="InterPro" id="IPR056861">
    <property type="entry name" value="HMCN1-like_VWA"/>
</dbReference>
<gene>
    <name evidence="5" type="ordered locus">Tery_1028</name>
</gene>
<evidence type="ECO:0000259" key="4">
    <source>
        <dbReference type="Pfam" id="PF25106"/>
    </source>
</evidence>